<dbReference type="SMR" id="A0A3B7MK98"/>
<gene>
    <name evidence="10" type="ORF">D3A95_10070</name>
</gene>
<evidence type="ECO:0000256" key="1">
    <source>
        <dbReference type="ARBA" id="ARBA00006134"/>
    </source>
</evidence>
<evidence type="ECO:0000256" key="6">
    <source>
        <dbReference type="ARBA" id="ARBA00023004"/>
    </source>
</evidence>
<dbReference type="PRINTS" id="PR00088">
    <property type="entry name" value="HAEMOXYGNASE"/>
</dbReference>
<evidence type="ECO:0000256" key="9">
    <source>
        <dbReference type="PIRSR" id="PIRSR000343-2"/>
    </source>
</evidence>
<dbReference type="InterPro" id="IPR016053">
    <property type="entry name" value="Haem_Oase-like"/>
</dbReference>
<comment type="catalytic activity">
    <reaction evidence="7">
        <text>heme b + 3 reduced [NADPH--hemoprotein reductase] + 3 O2 = biliverdin IXalpha + CO + Fe(2+) + 3 oxidized [NADPH--hemoprotein reductase] + 3 H2O + H(+)</text>
        <dbReference type="Rhea" id="RHEA:21764"/>
        <dbReference type="Rhea" id="RHEA-COMP:11964"/>
        <dbReference type="Rhea" id="RHEA-COMP:11965"/>
        <dbReference type="ChEBI" id="CHEBI:15377"/>
        <dbReference type="ChEBI" id="CHEBI:15378"/>
        <dbReference type="ChEBI" id="CHEBI:15379"/>
        <dbReference type="ChEBI" id="CHEBI:17245"/>
        <dbReference type="ChEBI" id="CHEBI:29033"/>
        <dbReference type="ChEBI" id="CHEBI:57618"/>
        <dbReference type="ChEBI" id="CHEBI:57991"/>
        <dbReference type="ChEBI" id="CHEBI:58210"/>
        <dbReference type="ChEBI" id="CHEBI:60344"/>
        <dbReference type="EC" id="1.14.14.18"/>
    </reaction>
</comment>
<dbReference type="Proteomes" id="UP000261812">
    <property type="component" value="Chromosome"/>
</dbReference>
<evidence type="ECO:0000256" key="7">
    <source>
        <dbReference type="ARBA" id="ARBA00048328"/>
    </source>
</evidence>
<dbReference type="InterPro" id="IPR018207">
    <property type="entry name" value="Haem_oxygenase_CS"/>
</dbReference>
<evidence type="ECO:0000256" key="3">
    <source>
        <dbReference type="ARBA" id="ARBA00022617"/>
    </source>
</evidence>
<evidence type="ECO:0000256" key="4">
    <source>
        <dbReference type="ARBA" id="ARBA00022723"/>
    </source>
</evidence>
<keyword evidence="11" id="KW-1185">Reference proteome</keyword>
<dbReference type="RefSeq" id="WP_181494876.1">
    <property type="nucleotide sequence ID" value="NZ_CP032152.1"/>
</dbReference>
<dbReference type="Pfam" id="PF01126">
    <property type="entry name" value="Heme_oxygenase"/>
    <property type="match status" value="1"/>
</dbReference>
<evidence type="ECO:0000256" key="5">
    <source>
        <dbReference type="ARBA" id="ARBA00023002"/>
    </source>
</evidence>
<dbReference type="InterPro" id="IPR002051">
    <property type="entry name" value="Haem_Oase"/>
</dbReference>
<dbReference type="CDD" id="cd19165">
    <property type="entry name" value="HemeO"/>
    <property type="match status" value="1"/>
</dbReference>
<protein>
    <recommendedName>
        <fullName evidence="2">heme oxygenase (biliverdin-producing)</fullName>
        <ecNumber evidence="2">1.14.14.18</ecNumber>
    </recommendedName>
</protein>
<dbReference type="GO" id="GO:0046872">
    <property type="term" value="F:metal ion binding"/>
    <property type="evidence" value="ECO:0007669"/>
    <property type="project" value="UniProtKB-KW"/>
</dbReference>
<proteinExistence type="inferred from homology"/>
<sequence length="243" mass="27144">MTVLSLALREGTAEAHTLAEHTAFMKCFVRGLITPSLFRQFLANLYFVYTALEAALASATSDRLGAMYFPELNRSGQLAEDLAFYYGDNWRDQITPLTATRVYLSRIHDLAQSNPLLLIAHSYTRYMGDLSGGQALSKIVRSQLALPEGKGTAFYEFPALPTPEDKKAFKQRYRETLDSLGLDEDAIARIVKEANFAFALNCNLMHALEPELKTTIGDQVWQSVVIENQPSRREHPRPAAVAV</sequence>
<dbReference type="SUPFAM" id="SSF48613">
    <property type="entry name" value="Heme oxygenase-like"/>
    <property type="match status" value="1"/>
</dbReference>
<dbReference type="AlphaFoldDB" id="A0A3B7MK98"/>
<feature type="binding site" evidence="8">
    <location>
        <position position="174"/>
    </location>
    <ligand>
        <name>heme b</name>
        <dbReference type="ChEBI" id="CHEBI:60344"/>
    </ligand>
</feature>
<organism evidence="10 11">
    <name type="scientific">Thermosynechococcus sichuanensis E542</name>
    <dbReference type="NCBI Taxonomy" id="2016101"/>
    <lineage>
        <taxon>Bacteria</taxon>
        <taxon>Bacillati</taxon>
        <taxon>Cyanobacteriota</taxon>
        <taxon>Cyanophyceae</taxon>
        <taxon>Acaryochloridales</taxon>
        <taxon>Thermosynechococcaceae</taxon>
        <taxon>Thermosynechococcus</taxon>
        <taxon>Thermosynechococcus sichuanensis</taxon>
    </lineage>
</organism>
<dbReference type="GO" id="GO:0006979">
    <property type="term" value="P:response to oxidative stress"/>
    <property type="evidence" value="ECO:0007669"/>
    <property type="project" value="TreeGrafter"/>
</dbReference>
<dbReference type="EMBL" id="CP032152">
    <property type="protein sequence ID" value="AXY68310.1"/>
    <property type="molecule type" value="Genomic_DNA"/>
</dbReference>
<dbReference type="InterPro" id="IPR016084">
    <property type="entry name" value="Haem_Oase-like_multi-hlx"/>
</dbReference>
<keyword evidence="6 9" id="KW-0408">Iron</keyword>
<evidence type="ECO:0000256" key="8">
    <source>
        <dbReference type="PIRSR" id="PIRSR000343-1"/>
    </source>
</evidence>
<dbReference type="PROSITE" id="PS00593">
    <property type="entry name" value="HEME_OXYGENASE"/>
    <property type="match status" value="1"/>
</dbReference>
<keyword evidence="3 8" id="KW-0349">Heme</keyword>
<evidence type="ECO:0000313" key="11">
    <source>
        <dbReference type="Proteomes" id="UP000261812"/>
    </source>
</evidence>
<dbReference type="PANTHER" id="PTHR10720">
    <property type="entry name" value="HEME OXYGENASE"/>
    <property type="match status" value="1"/>
</dbReference>
<comment type="similarity">
    <text evidence="1">Belongs to the heme oxygenase family.</text>
</comment>
<dbReference type="GO" id="GO:0020037">
    <property type="term" value="F:heme binding"/>
    <property type="evidence" value="ECO:0007669"/>
    <property type="project" value="TreeGrafter"/>
</dbReference>
<dbReference type="Gene3D" id="1.20.910.10">
    <property type="entry name" value="Heme oxygenase-like"/>
    <property type="match status" value="1"/>
</dbReference>
<feature type="binding site" evidence="8">
    <location>
        <position position="9"/>
    </location>
    <ligand>
        <name>heme b</name>
        <dbReference type="ChEBI" id="CHEBI:60344"/>
    </ligand>
</feature>
<dbReference type="EC" id="1.14.14.18" evidence="2"/>
<reference evidence="11" key="1">
    <citation type="submission" date="2018-09" db="EMBL/GenBank/DDBJ databases">
        <title>Complete genome sequence of thermophilic cyanobacteria strain Thermosynechococcus elongatus PKUAC-SCTE542.</title>
        <authorList>
            <person name="Liang Y."/>
            <person name="Tang J."/>
            <person name="Daroch M."/>
        </authorList>
    </citation>
    <scope>NUCLEOTIDE SEQUENCE [LARGE SCALE GENOMIC DNA]</scope>
    <source>
        <strain evidence="11">E542</strain>
    </source>
</reference>
<dbReference type="PANTHER" id="PTHR10720:SF0">
    <property type="entry name" value="HEME OXYGENASE"/>
    <property type="match status" value="1"/>
</dbReference>
<feature type="binding site" evidence="8">
    <location>
        <position position="123"/>
    </location>
    <ligand>
        <name>heme b</name>
        <dbReference type="ChEBI" id="CHEBI:60344"/>
    </ligand>
</feature>
<evidence type="ECO:0000256" key="2">
    <source>
        <dbReference type="ARBA" id="ARBA00012360"/>
    </source>
</evidence>
<accession>A0A3B7MK98</accession>
<dbReference type="PIRSF" id="PIRSF000343">
    <property type="entry name" value="Haem_Oase"/>
    <property type="match status" value="1"/>
</dbReference>
<feature type="binding site" description="axial binding residue" evidence="9">
    <location>
        <position position="16"/>
    </location>
    <ligand>
        <name>heme b</name>
        <dbReference type="ChEBI" id="CHEBI:60344"/>
    </ligand>
    <ligandPart>
        <name>Fe</name>
        <dbReference type="ChEBI" id="CHEBI:18248"/>
    </ligandPart>
</feature>
<name>A0A3B7MK98_9CYAN</name>
<keyword evidence="5" id="KW-0560">Oxidoreductase</keyword>
<evidence type="ECO:0000313" key="10">
    <source>
        <dbReference type="EMBL" id="AXY68310.1"/>
    </source>
</evidence>
<dbReference type="GO" id="GO:0006788">
    <property type="term" value="P:heme oxidation"/>
    <property type="evidence" value="ECO:0007669"/>
    <property type="project" value="InterPro"/>
</dbReference>
<dbReference type="KEGG" id="tsq:D3A95_10070"/>
<dbReference type="GO" id="GO:0004392">
    <property type="term" value="F:heme oxygenase (decyclizing) activity"/>
    <property type="evidence" value="ECO:0007669"/>
    <property type="project" value="UniProtKB-EC"/>
</dbReference>
<dbReference type="GO" id="GO:0042167">
    <property type="term" value="P:heme catabolic process"/>
    <property type="evidence" value="ECO:0007669"/>
    <property type="project" value="TreeGrafter"/>
</dbReference>
<keyword evidence="4 9" id="KW-0479">Metal-binding</keyword>